<dbReference type="EMBL" id="BLLK01000061">
    <property type="protein sequence ID" value="GFH58150.1"/>
    <property type="molecule type" value="Genomic_DNA"/>
</dbReference>
<evidence type="ECO:0000313" key="3">
    <source>
        <dbReference type="EMBL" id="GFH58150.1"/>
    </source>
</evidence>
<reference evidence="3 4" key="1">
    <citation type="journal article" date="2021" name="Sci. Rep.">
        <title>The genome of the diatom Chaetoceros tenuissimus carries an ancient integrated fragment of an extant virus.</title>
        <authorList>
            <person name="Hongo Y."/>
            <person name="Kimura K."/>
            <person name="Takaki Y."/>
            <person name="Yoshida Y."/>
            <person name="Baba S."/>
            <person name="Kobayashi G."/>
            <person name="Nagasaki K."/>
            <person name="Hano T."/>
            <person name="Tomaru Y."/>
        </authorList>
    </citation>
    <scope>NUCLEOTIDE SEQUENCE [LARGE SCALE GENOMIC DNA]</scope>
    <source>
        <strain evidence="3 4">NIES-3715</strain>
    </source>
</reference>
<evidence type="ECO:0000256" key="1">
    <source>
        <dbReference type="SAM" id="Phobius"/>
    </source>
</evidence>
<dbReference type="AlphaFoldDB" id="A0AAD3D7W7"/>
<evidence type="ECO:0000256" key="2">
    <source>
        <dbReference type="SAM" id="SignalP"/>
    </source>
</evidence>
<comment type="caution">
    <text evidence="3">The sequence shown here is derived from an EMBL/GenBank/DDBJ whole genome shotgun (WGS) entry which is preliminary data.</text>
</comment>
<sequence length="235" mass="26806">MLSTFILLLSLALFGTARVNALQQLTDSTKDSILTNKDEYVGLFLAENNEQVTTFETALNGAPSSILSKFHTFAWIDSHDKEWKDFAAKYEAVNVPSFFVIETPHDYYWNFDGDVKAPGVLDSFLSKGILQGTLAPKVVGYDSADNVIDDDPESLQQQIMNLNPMSKMIIEMKNPYLKALYFFLAFYTVILLTGTFYPPEYKIHQLSEILFKPYDYIIELTSIKEEKEADFKKKD</sequence>
<keyword evidence="4" id="KW-1185">Reference proteome</keyword>
<feature type="chain" id="PRO_5042110470" description="Thioredoxin domain-containing protein" evidence="2">
    <location>
        <begin position="22"/>
        <end position="235"/>
    </location>
</feature>
<keyword evidence="2" id="KW-0732">Signal</keyword>
<evidence type="ECO:0000313" key="4">
    <source>
        <dbReference type="Proteomes" id="UP001054902"/>
    </source>
</evidence>
<protein>
    <recommendedName>
        <fullName evidence="5">Thioredoxin domain-containing protein</fullName>
    </recommendedName>
</protein>
<accession>A0AAD3D7W7</accession>
<proteinExistence type="predicted"/>
<feature type="transmembrane region" description="Helical" evidence="1">
    <location>
        <begin position="179"/>
        <end position="197"/>
    </location>
</feature>
<keyword evidence="1" id="KW-0472">Membrane</keyword>
<keyword evidence="1" id="KW-1133">Transmembrane helix</keyword>
<name>A0AAD3D7W7_9STRA</name>
<organism evidence="3 4">
    <name type="scientific">Chaetoceros tenuissimus</name>
    <dbReference type="NCBI Taxonomy" id="426638"/>
    <lineage>
        <taxon>Eukaryota</taxon>
        <taxon>Sar</taxon>
        <taxon>Stramenopiles</taxon>
        <taxon>Ochrophyta</taxon>
        <taxon>Bacillariophyta</taxon>
        <taxon>Coscinodiscophyceae</taxon>
        <taxon>Chaetocerotophycidae</taxon>
        <taxon>Chaetocerotales</taxon>
        <taxon>Chaetocerotaceae</taxon>
        <taxon>Chaetoceros</taxon>
    </lineage>
</organism>
<dbReference type="Proteomes" id="UP001054902">
    <property type="component" value="Unassembled WGS sequence"/>
</dbReference>
<feature type="signal peptide" evidence="2">
    <location>
        <begin position="1"/>
        <end position="21"/>
    </location>
</feature>
<evidence type="ECO:0008006" key="5">
    <source>
        <dbReference type="Google" id="ProtNLM"/>
    </source>
</evidence>
<gene>
    <name evidence="3" type="ORF">CTEN210_14626</name>
</gene>
<keyword evidence="1" id="KW-0812">Transmembrane</keyword>